<comment type="caution">
    <text evidence="3">The sequence shown here is derived from an EMBL/GenBank/DDBJ whole genome shotgun (WGS) entry which is preliminary data.</text>
</comment>
<dbReference type="Proteomes" id="UP000309893">
    <property type="component" value="Unassembled WGS sequence"/>
</dbReference>
<accession>A0A4S2D3K3</accession>
<evidence type="ECO:0000313" key="3">
    <source>
        <dbReference type="EMBL" id="TGY35665.1"/>
    </source>
</evidence>
<evidence type="ECO:0000256" key="1">
    <source>
        <dbReference type="SAM" id="MobiDB-lite"/>
    </source>
</evidence>
<organism evidence="3 4">
    <name type="scientific">Microbacterium laevaniformans</name>
    <dbReference type="NCBI Taxonomy" id="36807"/>
    <lineage>
        <taxon>Bacteria</taxon>
        <taxon>Bacillati</taxon>
        <taxon>Actinomycetota</taxon>
        <taxon>Actinomycetes</taxon>
        <taxon>Micrococcales</taxon>
        <taxon>Microbacteriaceae</taxon>
        <taxon>Microbacterium</taxon>
    </lineage>
</organism>
<proteinExistence type="predicted"/>
<dbReference type="EMBL" id="SRYO01000007">
    <property type="protein sequence ID" value="TGY35665.1"/>
    <property type="molecule type" value="Genomic_DNA"/>
</dbReference>
<reference evidence="3 4" key="1">
    <citation type="submission" date="2019-04" db="EMBL/GenBank/DDBJ databases">
        <title>Microbes associate with the intestines of laboratory mice.</title>
        <authorList>
            <person name="Navarre W."/>
            <person name="Wong E."/>
            <person name="Huang K."/>
            <person name="Tropini C."/>
            <person name="Ng K."/>
            <person name="Yu B."/>
        </authorList>
    </citation>
    <scope>NUCLEOTIDE SEQUENCE [LARGE SCALE GENOMIC DNA]</scope>
    <source>
        <strain evidence="3 4">NM46_B2-13</strain>
    </source>
</reference>
<feature type="transmembrane region" description="Helical" evidence="2">
    <location>
        <begin position="56"/>
        <end position="75"/>
    </location>
</feature>
<feature type="transmembrane region" description="Helical" evidence="2">
    <location>
        <begin position="156"/>
        <end position="182"/>
    </location>
</feature>
<gene>
    <name evidence="3" type="ORF">E5344_11750</name>
</gene>
<keyword evidence="2" id="KW-0472">Membrane</keyword>
<dbReference type="OrthoDB" id="5084168at2"/>
<dbReference type="AlphaFoldDB" id="A0A4S2D3K3"/>
<feature type="transmembrane region" description="Helical" evidence="2">
    <location>
        <begin position="123"/>
        <end position="144"/>
    </location>
</feature>
<name>A0A4S2D3K3_9MICO</name>
<evidence type="ECO:0000313" key="4">
    <source>
        <dbReference type="Proteomes" id="UP000309893"/>
    </source>
</evidence>
<protein>
    <submittedName>
        <fullName evidence="3">Uncharacterized protein</fullName>
    </submittedName>
</protein>
<evidence type="ECO:0000256" key="2">
    <source>
        <dbReference type="SAM" id="Phobius"/>
    </source>
</evidence>
<feature type="region of interest" description="Disordered" evidence="1">
    <location>
        <begin position="1"/>
        <end position="29"/>
    </location>
</feature>
<dbReference type="RefSeq" id="WP_135949737.1">
    <property type="nucleotide sequence ID" value="NZ_SRYO01000007.1"/>
</dbReference>
<keyword evidence="2" id="KW-1133">Transmembrane helix</keyword>
<sequence length="186" mass="18416">MSENPQHAPVPPAVTRAPGPGGPAWPTGGYVQSVPGAPPVYLPPSVTPSAPTTSKALGTIAVIVAICAVAFSSVLSATTSFAAASGAVAHAGLTSTRPLEHLSDDQTLALLSPVRGLVLWAEIGFWSGTVLGIWALIQGIVAIASRRGRGQGIGAVIVAAAGPIVYAVAVTLAVLAGVVAAIPTYS</sequence>
<keyword evidence="2" id="KW-0812">Transmembrane</keyword>